<dbReference type="GO" id="GO:0005694">
    <property type="term" value="C:chromosome"/>
    <property type="evidence" value="ECO:0007669"/>
    <property type="project" value="UniProtKB-SubCell"/>
</dbReference>
<evidence type="ECO:0000259" key="17">
    <source>
        <dbReference type="SMART" id="SM00734"/>
    </source>
</evidence>
<feature type="domain" description="SprT-like" evidence="16">
    <location>
        <begin position="185"/>
        <end position="355"/>
    </location>
</feature>
<dbReference type="PANTHER" id="PTHR21220">
    <property type="entry name" value="DNA-DEPENDENT METALLOPROTEASE SPRTN"/>
    <property type="match status" value="1"/>
</dbReference>
<evidence type="ECO:0000313" key="18">
    <source>
        <dbReference type="EnsemblMetazoa" id="AMEM008809-PA"/>
    </source>
</evidence>
<feature type="compositionally biased region" description="Low complexity" evidence="15">
    <location>
        <begin position="519"/>
        <end position="532"/>
    </location>
</feature>
<dbReference type="PANTHER" id="PTHR21220:SF0">
    <property type="entry name" value="DNA-DEPENDENT METALLOPROTEASE SPRTN"/>
    <property type="match status" value="1"/>
</dbReference>
<evidence type="ECO:0000256" key="15">
    <source>
        <dbReference type="SAM" id="MobiDB-lite"/>
    </source>
</evidence>
<dbReference type="GO" id="GO:0005634">
    <property type="term" value="C:nucleus"/>
    <property type="evidence" value="ECO:0007669"/>
    <property type="project" value="UniProtKB-SubCell"/>
</dbReference>
<dbReference type="STRING" id="30066.A0A182V4Q1"/>
<evidence type="ECO:0000256" key="9">
    <source>
        <dbReference type="ARBA" id="ARBA00022801"/>
    </source>
</evidence>
<dbReference type="AlphaFoldDB" id="A0A182V4Q1"/>
<dbReference type="InterPro" id="IPR044245">
    <property type="entry name" value="Spartan"/>
</dbReference>
<evidence type="ECO:0000256" key="3">
    <source>
        <dbReference type="ARBA" id="ARBA00010724"/>
    </source>
</evidence>
<evidence type="ECO:0000256" key="5">
    <source>
        <dbReference type="ARBA" id="ARBA00022670"/>
    </source>
</evidence>
<sequence length="539" mass="61296">MTAVCAFLTVSCQWQTNICLCIAFSDRQQKSGPFAKAFFCLKIMANEAEDHLIAKRLQQQFDKESIDISSGEDDVLKVDSIERDRLLAVQLQARYQAESVDLLSDSDDDVILQASAASADTPKQKQKQSSTVQSGISYVHTVQEPQLFKAKTSDLNSNEYFIDELQIYVDMENNFEWKFIDMLLPDIRAIFNKFDALFFQSRLQKKKLDIMWSDAMGNSLTNRNFNDDQGRYLIALNGPLLTLRPRIEIISIILHEMIHALLKIDGVKEPNNGHGGNFRKIMTFLNRKLQTNISFNHKLHNTSLTCRNEWYRCTGICHNYGPFYGIVRSTEGPPGLQNEWWKEHADSCGGTFYKIYEMSKIVNGEVCTRYAVNVRYMLPKPENIRCRFKTKLPPKESIDLTCDVPTVISTTILDTVVLDSEESPETSASTATADTFIAQFERAIAFTRDAYEMQCPICQERIKRKLFANHIDGCKGTVRVVQWKKSSTGTIVQNGLLELKSTPGLQQPSSSVRKPHHFSAQSSSSSFANYQQAKRKRFG</sequence>
<evidence type="ECO:0000256" key="11">
    <source>
        <dbReference type="ARBA" id="ARBA00023049"/>
    </source>
</evidence>
<dbReference type="GeneID" id="121603717"/>
<keyword evidence="11" id="KW-0482">Metalloprotease</keyword>
<dbReference type="Pfam" id="PF10263">
    <property type="entry name" value="SprT-like"/>
    <property type="match status" value="1"/>
</dbReference>
<comment type="subcellular location">
    <subcellularLocation>
        <location evidence="2">Chromosome</location>
    </subcellularLocation>
    <subcellularLocation>
        <location evidence="1">Nucleus</location>
    </subcellularLocation>
</comment>
<dbReference type="RefSeq" id="XP_041788794.1">
    <property type="nucleotide sequence ID" value="XM_041932860.1"/>
</dbReference>
<feature type="region of interest" description="Disordered" evidence="15">
    <location>
        <begin position="503"/>
        <end position="539"/>
    </location>
</feature>
<keyword evidence="12" id="KW-0234">DNA repair</keyword>
<dbReference type="InterPro" id="IPR006640">
    <property type="entry name" value="SprT-like_domain"/>
</dbReference>
<dbReference type="GO" id="GO:0004222">
    <property type="term" value="F:metalloendopeptidase activity"/>
    <property type="evidence" value="ECO:0007669"/>
    <property type="project" value="InterPro"/>
</dbReference>
<feature type="domain" description="UBZ4-type" evidence="17">
    <location>
        <begin position="452"/>
        <end position="475"/>
    </location>
</feature>
<comment type="similarity">
    <text evidence="3">Belongs to the Spartan family.</text>
</comment>
<feature type="compositionally biased region" description="Polar residues" evidence="15">
    <location>
        <begin position="503"/>
        <end position="512"/>
    </location>
</feature>
<evidence type="ECO:0000256" key="12">
    <source>
        <dbReference type="ARBA" id="ARBA00023204"/>
    </source>
</evidence>
<evidence type="ECO:0000256" key="13">
    <source>
        <dbReference type="ARBA" id="ARBA00023242"/>
    </source>
</evidence>
<evidence type="ECO:0000313" key="19">
    <source>
        <dbReference type="Proteomes" id="UP000075903"/>
    </source>
</evidence>
<name>A0A182V4Q1_ANOME</name>
<evidence type="ECO:0000256" key="4">
    <source>
        <dbReference type="ARBA" id="ARBA00022454"/>
    </source>
</evidence>
<dbReference type="KEGG" id="amer:121603717"/>
<dbReference type="Proteomes" id="UP000075903">
    <property type="component" value="Unassembled WGS sequence"/>
</dbReference>
<keyword evidence="13" id="KW-0539">Nucleus</keyword>
<evidence type="ECO:0000256" key="2">
    <source>
        <dbReference type="ARBA" id="ARBA00004286"/>
    </source>
</evidence>
<dbReference type="SMART" id="SM00734">
    <property type="entry name" value="ZnF_Rad18"/>
    <property type="match status" value="1"/>
</dbReference>
<evidence type="ECO:0000256" key="7">
    <source>
        <dbReference type="ARBA" id="ARBA00022763"/>
    </source>
</evidence>
<keyword evidence="8" id="KW-0863">Zinc-finger</keyword>
<organism evidence="18 19">
    <name type="scientific">Anopheles merus</name>
    <name type="common">Mosquito</name>
    <dbReference type="NCBI Taxonomy" id="30066"/>
    <lineage>
        <taxon>Eukaryota</taxon>
        <taxon>Metazoa</taxon>
        <taxon>Ecdysozoa</taxon>
        <taxon>Arthropoda</taxon>
        <taxon>Hexapoda</taxon>
        <taxon>Insecta</taxon>
        <taxon>Pterygota</taxon>
        <taxon>Neoptera</taxon>
        <taxon>Endopterygota</taxon>
        <taxon>Diptera</taxon>
        <taxon>Nematocera</taxon>
        <taxon>Culicoidea</taxon>
        <taxon>Culicidae</taxon>
        <taxon>Anophelinae</taxon>
        <taxon>Anopheles</taxon>
    </lineage>
</organism>
<proteinExistence type="inferred from homology"/>
<evidence type="ECO:0000256" key="1">
    <source>
        <dbReference type="ARBA" id="ARBA00004123"/>
    </source>
</evidence>
<reference evidence="18" key="1">
    <citation type="submission" date="2020-05" db="UniProtKB">
        <authorList>
            <consortium name="EnsemblMetazoa"/>
        </authorList>
    </citation>
    <scope>IDENTIFICATION</scope>
    <source>
        <strain evidence="18">MAF</strain>
    </source>
</reference>
<dbReference type="VEuPathDB" id="VectorBase:AMEM008809"/>
<evidence type="ECO:0000256" key="8">
    <source>
        <dbReference type="ARBA" id="ARBA00022771"/>
    </source>
</evidence>
<keyword evidence="7" id="KW-0227">DNA damage</keyword>
<dbReference type="GO" id="GO:0008270">
    <property type="term" value="F:zinc ion binding"/>
    <property type="evidence" value="ECO:0007669"/>
    <property type="project" value="UniProtKB-KW"/>
</dbReference>
<dbReference type="GO" id="GO:0031593">
    <property type="term" value="F:polyubiquitin modification-dependent protein binding"/>
    <property type="evidence" value="ECO:0007669"/>
    <property type="project" value="TreeGrafter"/>
</dbReference>
<dbReference type="SMART" id="SM00731">
    <property type="entry name" value="SprT"/>
    <property type="match status" value="1"/>
</dbReference>
<dbReference type="GO" id="GO:0006281">
    <property type="term" value="P:DNA repair"/>
    <property type="evidence" value="ECO:0007669"/>
    <property type="project" value="UniProtKB-KW"/>
</dbReference>
<accession>A0A182V4Q1</accession>
<keyword evidence="5" id="KW-0645">Protease</keyword>
<evidence type="ECO:0000259" key="16">
    <source>
        <dbReference type="SMART" id="SM00731"/>
    </source>
</evidence>
<keyword evidence="6" id="KW-0479">Metal-binding</keyword>
<evidence type="ECO:0000256" key="10">
    <source>
        <dbReference type="ARBA" id="ARBA00022833"/>
    </source>
</evidence>
<dbReference type="InterPro" id="IPR055220">
    <property type="entry name" value="SPRTN_ZBD"/>
</dbReference>
<keyword evidence="9" id="KW-0378">Hydrolase</keyword>
<dbReference type="VEuPathDB" id="VectorBase:AMEM21_012191"/>
<protein>
    <recommendedName>
        <fullName evidence="14">Protein with SprT-like domain at the N terminus</fullName>
    </recommendedName>
</protein>
<dbReference type="Pfam" id="PF22934">
    <property type="entry name" value="SPRTN_ZBD"/>
    <property type="match status" value="1"/>
</dbReference>
<dbReference type="GO" id="GO:0003697">
    <property type="term" value="F:single-stranded DNA binding"/>
    <property type="evidence" value="ECO:0007669"/>
    <property type="project" value="InterPro"/>
</dbReference>
<keyword evidence="19" id="KW-1185">Reference proteome</keyword>
<evidence type="ECO:0000256" key="14">
    <source>
        <dbReference type="ARBA" id="ARBA00030396"/>
    </source>
</evidence>
<evidence type="ECO:0000256" key="6">
    <source>
        <dbReference type="ARBA" id="ARBA00022723"/>
    </source>
</evidence>
<keyword evidence="10" id="KW-0862">Zinc</keyword>
<dbReference type="GO" id="GO:0006508">
    <property type="term" value="P:proteolysis"/>
    <property type="evidence" value="ECO:0007669"/>
    <property type="project" value="UniProtKB-KW"/>
</dbReference>
<keyword evidence="4" id="KW-0158">Chromosome</keyword>
<dbReference type="EnsemblMetazoa" id="AMEM008809-RA">
    <property type="protein sequence ID" value="AMEM008809-PA"/>
    <property type="gene ID" value="AMEM008809"/>
</dbReference>
<dbReference type="InterPro" id="IPR006642">
    <property type="entry name" value="Rad18_UBZ4"/>
</dbReference>